<gene>
    <name evidence="2" type="ORF">GCM10007935_10610</name>
</gene>
<feature type="region of interest" description="Disordered" evidence="1">
    <location>
        <begin position="69"/>
        <end position="100"/>
    </location>
</feature>
<proteinExistence type="predicted"/>
<dbReference type="RefSeq" id="WP_284306980.1">
    <property type="nucleotide sequence ID" value="NZ_BSPB01000005.1"/>
</dbReference>
<keyword evidence="3" id="KW-1185">Reference proteome</keyword>
<feature type="compositionally biased region" description="Basic and acidic residues" evidence="1">
    <location>
        <begin position="88"/>
        <end position="100"/>
    </location>
</feature>
<organism evidence="2 3">
    <name type="scientific">Hydrogenophaga electricum</name>
    <dbReference type="NCBI Taxonomy" id="1230953"/>
    <lineage>
        <taxon>Bacteria</taxon>
        <taxon>Pseudomonadati</taxon>
        <taxon>Pseudomonadota</taxon>
        <taxon>Betaproteobacteria</taxon>
        <taxon>Burkholderiales</taxon>
        <taxon>Comamonadaceae</taxon>
        <taxon>Hydrogenophaga</taxon>
    </lineage>
</organism>
<reference evidence="3" key="1">
    <citation type="journal article" date="2019" name="Int. J. Syst. Evol. Microbiol.">
        <title>The Global Catalogue of Microorganisms (GCM) 10K type strain sequencing project: providing services to taxonomists for standard genome sequencing and annotation.</title>
        <authorList>
            <consortium name="The Broad Institute Genomics Platform"/>
            <consortium name="The Broad Institute Genome Sequencing Center for Infectious Disease"/>
            <person name="Wu L."/>
            <person name="Ma J."/>
        </authorList>
    </citation>
    <scope>NUCLEOTIDE SEQUENCE [LARGE SCALE GENOMIC DNA]</scope>
    <source>
        <strain evidence="3">NBRC 109341</strain>
    </source>
</reference>
<comment type="caution">
    <text evidence="2">The sequence shown here is derived from an EMBL/GenBank/DDBJ whole genome shotgun (WGS) entry which is preliminary data.</text>
</comment>
<evidence type="ECO:0000313" key="2">
    <source>
        <dbReference type="EMBL" id="GLS13631.1"/>
    </source>
</evidence>
<dbReference type="Proteomes" id="UP001156903">
    <property type="component" value="Unassembled WGS sequence"/>
</dbReference>
<dbReference type="EMBL" id="BSPB01000005">
    <property type="protein sequence ID" value="GLS13631.1"/>
    <property type="molecule type" value="Genomic_DNA"/>
</dbReference>
<name>A0ABQ6BZU3_9BURK</name>
<protein>
    <submittedName>
        <fullName evidence="2">Uncharacterized protein</fullName>
    </submittedName>
</protein>
<evidence type="ECO:0000313" key="3">
    <source>
        <dbReference type="Proteomes" id="UP001156903"/>
    </source>
</evidence>
<sequence>MTTPPTAEELRTAWEAMRTRRALAHWPAEFEDVMRDAMRSRLVAIEATAARRQCQQQRPVFIGFDPASGPDRTAYWRPPAHPTQQPDLFDRKRAAAGDLD</sequence>
<evidence type="ECO:0000256" key="1">
    <source>
        <dbReference type="SAM" id="MobiDB-lite"/>
    </source>
</evidence>
<accession>A0ABQ6BZU3</accession>